<keyword evidence="1" id="KW-0472">Membrane</keyword>
<comment type="caution">
    <text evidence="2">The sequence shown here is derived from an EMBL/GenBank/DDBJ whole genome shotgun (WGS) entry which is preliminary data.</text>
</comment>
<dbReference type="GeneID" id="97605081"/>
<sequence length="107" mass="11898">MHNATSIQAGKNQRQRKATSWSLPGGVAGFVAWWIALAIPLMMYGSGTLFLFFLYTWPFFLALLPVSVLAGIVISALLRGHVIWTALVTPLLTLSLFWLLFCLLSSW</sequence>
<feature type="transmembrane region" description="Helical" evidence="1">
    <location>
        <begin position="49"/>
        <end position="74"/>
    </location>
</feature>
<dbReference type="Proteomes" id="UP000013111">
    <property type="component" value="Unassembled WGS sequence"/>
</dbReference>
<organism evidence="2 3">
    <name type="scientific">Erwinia amylovora NBRC 12687 = CFBP 1232</name>
    <dbReference type="NCBI Taxonomy" id="1219359"/>
    <lineage>
        <taxon>Bacteria</taxon>
        <taxon>Pseudomonadati</taxon>
        <taxon>Pseudomonadota</taxon>
        <taxon>Gammaproteobacteria</taxon>
        <taxon>Enterobacterales</taxon>
        <taxon>Erwiniaceae</taxon>
        <taxon>Erwinia</taxon>
    </lineage>
</organism>
<dbReference type="Pfam" id="PF12084">
    <property type="entry name" value="DUF3561"/>
    <property type="match status" value="1"/>
</dbReference>
<reference evidence="2 3" key="1">
    <citation type="submission" date="2012-11" db="EMBL/GenBank/DDBJ databases">
        <authorList>
            <person name="Linke B."/>
        </authorList>
    </citation>
    <scope>NUCLEOTIDE SEQUENCE [LARGE SCALE GENOMIC DNA]</scope>
    <source>
        <strain evidence="3">CFBP 1232</strain>
    </source>
</reference>
<dbReference type="AlphaFoldDB" id="A0A831A075"/>
<feature type="transmembrane region" description="Helical" evidence="1">
    <location>
        <begin position="21"/>
        <end position="43"/>
    </location>
</feature>
<dbReference type="InterPro" id="IPR022721">
    <property type="entry name" value="DUF3561"/>
</dbReference>
<proteinExistence type="predicted"/>
<dbReference type="EMBL" id="CAPB01000007">
    <property type="protein sequence ID" value="CCO92740.1"/>
    <property type="molecule type" value="Genomic_DNA"/>
</dbReference>
<dbReference type="NCBIfam" id="NF008001">
    <property type="entry name" value="PRK10726.1"/>
    <property type="match status" value="1"/>
</dbReference>
<name>A0A831A075_ERWAM</name>
<evidence type="ECO:0000313" key="3">
    <source>
        <dbReference type="Proteomes" id="UP000013111"/>
    </source>
</evidence>
<dbReference type="RefSeq" id="WP_004155824.1">
    <property type="nucleotide sequence ID" value="NZ_BAYW01000013.1"/>
</dbReference>
<protein>
    <submittedName>
        <fullName evidence="2">Inner membrane protein ygbE</fullName>
    </submittedName>
</protein>
<evidence type="ECO:0000256" key="1">
    <source>
        <dbReference type="SAM" id="Phobius"/>
    </source>
</evidence>
<keyword evidence="1" id="KW-1133">Transmembrane helix</keyword>
<keyword evidence="1" id="KW-0812">Transmembrane</keyword>
<gene>
    <name evidence="2" type="ORF">BN437_0780</name>
</gene>
<accession>A0A831A075</accession>
<reference evidence="2 3" key="2">
    <citation type="submission" date="2013-04" db="EMBL/GenBank/DDBJ databases">
        <title>Comparative genomics of 12 strains of Erwinia amylovora identifies a pan-genome with a large conserved core and provides insights into host specificity.</title>
        <authorList>
            <person name="Mann R.A."/>
            <person name="Smits T.H.M."/>
            <person name="Buehlmann A."/>
            <person name="Blom J."/>
            <person name="Goesmann A."/>
            <person name="Frey J.E."/>
            <person name="Plummer K.M."/>
            <person name="Beer S.V."/>
            <person name="Luck J."/>
            <person name="Duffy B."/>
            <person name="Rodoni B."/>
        </authorList>
    </citation>
    <scope>NUCLEOTIDE SEQUENCE [LARGE SCALE GENOMIC DNA]</scope>
    <source>
        <strain evidence="3">CFBP 1232</strain>
    </source>
</reference>
<evidence type="ECO:0000313" key="2">
    <source>
        <dbReference type="EMBL" id="CCO92740.1"/>
    </source>
</evidence>
<feature type="transmembrane region" description="Helical" evidence="1">
    <location>
        <begin position="81"/>
        <end position="101"/>
    </location>
</feature>